<dbReference type="InterPro" id="IPR027417">
    <property type="entry name" value="P-loop_NTPase"/>
</dbReference>
<evidence type="ECO:0000313" key="9">
    <source>
        <dbReference type="EMBL" id="CAE2252436.1"/>
    </source>
</evidence>
<keyword evidence="5" id="KW-0449">Lipoprotein</keyword>
<dbReference type="PROSITE" id="PS51419">
    <property type="entry name" value="RAB"/>
    <property type="match status" value="1"/>
</dbReference>
<comment type="subcellular location">
    <subcellularLocation>
        <location evidence="7">Endomembrane system</location>
        <topology evidence="7">Lipid-anchor</topology>
    </subcellularLocation>
</comment>
<evidence type="ECO:0000256" key="3">
    <source>
        <dbReference type="ARBA" id="ARBA00023134"/>
    </source>
</evidence>
<dbReference type="Pfam" id="PF00071">
    <property type="entry name" value="Ras"/>
    <property type="match status" value="1"/>
</dbReference>
<evidence type="ECO:0000256" key="5">
    <source>
        <dbReference type="ARBA" id="ARBA00023288"/>
    </source>
</evidence>
<feature type="region of interest" description="Disordered" evidence="8">
    <location>
        <begin position="187"/>
        <end position="210"/>
    </location>
</feature>
<dbReference type="SMART" id="SM00176">
    <property type="entry name" value="RAN"/>
    <property type="match status" value="1"/>
</dbReference>
<dbReference type="EMBL" id="HBKO01032882">
    <property type="protein sequence ID" value="CAE2252436.1"/>
    <property type="molecule type" value="Transcribed_RNA"/>
</dbReference>
<keyword evidence="4" id="KW-0472">Membrane</keyword>
<reference evidence="9" key="1">
    <citation type="submission" date="2021-01" db="EMBL/GenBank/DDBJ databases">
        <authorList>
            <person name="Corre E."/>
            <person name="Pelletier E."/>
            <person name="Niang G."/>
            <person name="Scheremetjew M."/>
            <person name="Finn R."/>
            <person name="Kale V."/>
            <person name="Holt S."/>
            <person name="Cochrane G."/>
            <person name="Meng A."/>
            <person name="Brown T."/>
            <person name="Cohen L."/>
        </authorList>
    </citation>
    <scope>NUCLEOTIDE SEQUENCE</scope>
    <source>
        <strain evidence="9">UIO037</strain>
    </source>
</reference>
<dbReference type="InterPro" id="IPR005225">
    <property type="entry name" value="Small_GTP-bd"/>
</dbReference>
<keyword evidence="6" id="KW-0636">Prenylation</keyword>
<evidence type="ECO:0000256" key="7">
    <source>
        <dbReference type="ARBA" id="ARBA00037868"/>
    </source>
</evidence>
<dbReference type="SMART" id="SM00175">
    <property type="entry name" value="RAB"/>
    <property type="match status" value="1"/>
</dbReference>
<keyword evidence="2" id="KW-0547">Nucleotide-binding</keyword>
<dbReference type="SMART" id="SM00173">
    <property type="entry name" value="RAS"/>
    <property type="match status" value="1"/>
</dbReference>
<dbReference type="PROSITE" id="PS51420">
    <property type="entry name" value="RHO"/>
    <property type="match status" value="1"/>
</dbReference>
<dbReference type="GO" id="GO:0012505">
    <property type="term" value="C:endomembrane system"/>
    <property type="evidence" value="ECO:0007669"/>
    <property type="project" value="UniProtKB-SubCell"/>
</dbReference>
<dbReference type="NCBIfam" id="TIGR00231">
    <property type="entry name" value="small_GTP"/>
    <property type="match status" value="1"/>
</dbReference>
<protein>
    <recommendedName>
        <fullName evidence="10">Ras-related protein Rab-11A</fullName>
    </recommendedName>
</protein>
<dbReference type="PROSITE" id="PS51421">
    <property type="entry name" value="RAS"/>
    <property type="match status" value="1"/>
</dbReference>
<evidence type="ECO:0000256" key="2">
    <source>
        <dbReference type="ARBA" id="ARBA00022741"/>
    </source>
</evidence>
<name>A0A6T8BQC4_9EUKA</name>
<dbReference type="InterPro" id="IPR001806">
    <property type="entry name" value="Small_GTPase"/>
</dbReference>
<dbReference type="AlphaFoldDB" id="A0A6T8BQC4"/>
<dbReference type="InterPro" id="IPR050209">
    <property type="entry name" value="Rab_GTPases_membrane_traffic"/>
</dbReference>
<dbReference type="SUPFAM" id="SSF52540">
    <property type="entry name" value="P-loop containing nucleoside triphosphate hydrolases"/>
    <property type="match status" value="1"/>
</dbReference>
<organism evidence="9">
    <name type="scientific">Prymnesium polylepis</name>
    <dbReference type="NCBI Taxonomy" id="72548"/>
    <lineage>
        <taxon>Eukaryota</taxon>
        <taxon>Haptista</taxon>
        <taxon>Haptophyta</taxon>
        <taxon>Prymnesiophyceae</taxon>
        <taxon>Prymnesiales</taxon>
        <taxon>Prymnesiaceae</taxon>
        <taxon>Prymnesium</taxon>
    </lineage>
</organism>
<evidence type="ECO:0008006" key="10">
    <source>
        <dbReference type="Google" id="ProtNLM"/>
    </source>
</evidence>
<keyword evidence="3" id="KW-0342">GTP-binding</keyword>
<comment type="similarity">
    <text evidence="1">Belongs to the small GTPase superfamily. Rab family.</text>
</comment>
<dbReference type="FunFam" id="3.40.50.300:FF:000067">
    <property type="entry name" value="ras-related protein RABA1f"/>
    <property type="match status" value="1"/>
</dbReference>
<evidence type="ECO:0000256" key="6">
    <source>
        <dbReference type="ARBA" id="ARBA00023289"/>
    </source>
</evidence>
<gene>
    <name evidence="9" type="ORF">CPOL0286_LOCUS14981</name>
</gene>
<dbReference type="PRINTS" id="PR00449">
    <property type="entry name" value="RASTRNSFRMNG"/>
</dbReference>
<dbReference type="GO" id="GO:0003924">
    <property type="term" value="F:GTPase activity"/>
    <property type="evidence" value="ECO:0007669"/>
    <property type="project" value="InterPro"/>
</dbReference>
<dbReference type="PANTHER" id="PTHR47979">
    <property type="entry name" value="DRAB11-RELATED"/>
    <property type="match status" value="1"/>
</dbReference>
<evidence type="ECO:0000256" key="1">
    <source>
        <dbReference type="ARBA" id="ARBA00006270"/>
    </source>
</evidence>
<proteinExistence type="inferred from homology"/>
<dbReference type="GO" id="GO:0005525">
    <property type="term" value="F:GTP binding"/>
    <property type="evidence" value="ECO:0007669"/>
    <property type="project" value="UniProtKB-KW"/>
</dbReference>
<dbReference type="Gene3D" id="3.40.50.300">
    <property type="entry name" value="P-loop containing nucleotide triphosphate hydrolases"/>
    <property type="match status" value="1"/>
</dbReference>
<evidence type="ECO:0000256" key="8">
    <source>
        <dbReference type="SAM" id="MobiDB-lite"/>
    </source>
</evidence>
<evidence type="ECO:0000256" key="4">
    <source>
        <dbReference type="ARBA" id="ARBA00023136"/>
    </source>
</evidence>
<accession>A0A6T8BQC4</accession>
<dbReference type="SMART" id="SM00174">
    <property type="entry name" value="RHO"/>
    <property type="match status" value="1"/>
</dbReference>
<dbReference type="CDD" id="cd01868">
    <property type="entry name" value="Rab11_like"/>
    <property type="match status" value="1"/>
</dbReference>
<sequence>MPKANYFFKCVIVGNQGVGKTNLLSRFTKGEFSKENKPTIGVEFSTRQIEHDGLTIEAQVWDTAGQERYKAVTAAYYRGALGALIVYDITKRDSFENCEHWLRELRTHADPSIVAMLVGNKCDLRHQQAVDVEDAKDFAEDNNLAFIETSAKDATNVDLAFETILIEIYRIVRKNLDAGKYDPDRPAPSMLGVTPIMPAQSKGSGSGGCC</sequence>